<gene>
    <name evidence="3" type="ORF">CWC05_17565</name>
    <name evidence="2" type="ORF">TW72_17460</name>
</gene>
<dbReference type="Proteomes" id="UP000033664">
    <property type="component" value="Unassembled WGS sequence"/>
</dbReference>
<dbReference type="Proteomes" id="UP000305874">
    <property type="component" value="Unassembled WGS sequence"/>
</dbReference>
<reference evidence="3" key="4">
    <citation type="submission" date="2019-09" db="EMBL/GenBank/DDBJ databases">
        <title>Co-occurence of chitin degradation, pigmentation and bioactivity in marine Pseudoalteromonas.</title>
        <authorList>
            <person name="Sonnenschein E.C."/>
            <person name="Bech P.K."/>
        </authorList>
    </citation>
    <scope>NUCLEOTIDE SEQUENCE</scope>
    <source>
        <strain evidence="3">S2897</strain>
    </source>
</reference>
<accession>A0A0F4PPG7</accession>
<dbReference type="eggNOG" id="ENOG5032YB2">
    <property type="taxonomic scope" value="Bacteria"/>
</dbReference>
<evidence type="ECO:0000313" key="5">
    <source>
        <dbReference type="Proteomes" id="UP000305874"/>
    </source>
</evidence>
<comment type="caution">
    <text evidence="2">The sequence shown here is derived from an EMBL/GenBank/DDBJ whole genome shotgun (WGS) entry which is preliminary data.</text>
</comment>
<dbReference type="AlphaFoldDB" id="A0A0F4PPG7"/>
<dbReference type="InterPro" id="IPR025411">
    <property type="entry name" value="DUF4136"/>
</dbReference>
<dbReference type="Gene3D" id="3.30.160.670">
    <property type="match status" value="1"/>
</dbReference>
<reference evidence="2 4" key="1">
    <citation type="journal article" date="2015" name="BMC Genomics">
        <title>Genome mining reveals unlocked bioactive potential of marine Gram-negative bacteria.</title>
        <authorList>
            <person name="Machado H."/>
            <person name="Sonnenschein E.C."/>
            <person name="Melchiorsen J."/>
            <person name="Gram L."/>
        </authorList>
    </citation>
    <scope>NUCLEOTIDE SEQUENCE [LARGE SCALE GENOMIC DNA]</scope>
    <source>
        <strain evidence="2 4">S3137</strain>
    </source>
</reference>
<evidence type="ECO:0000313" key="2">
    <source>
        <dbReference type="EMBL" id="KJY96136.1"/>
    </source>
</evidence>
<reference evidence="3 5" key="2">
    <citation type="submission" date="2017-12" db="EMBL/GenBank/DDBJ databases">
        <authorList>
            <person name="Paulsen S."/>
            <person name="Gram L.K."/>
        </authorList>
    </citation>
    <scope>NUCLEOTIDE SEQUENCE [LARGE SCALE GENOMIC DNA]</scope>
    <source>
        <strain evidence="3 5">S2897</strain>
    </source>
</reference>
<protein>
    <submittedName>
        <fullName evidence="3">DUF4136 domain-containing protein</fullName>
    </submittedName>
</protein>
<reference evidence="5" key="3">
    <citation type="submission" date="2019-06" db="EMBL/GenBank/DDBJ databases">
        <title>Co-occurence of chitin degradation, pigmentation and bioactivity in marine Pseudoalteromonas.</title>
        <authorList>
            <person name="Sonnenschein E.C."/>
            <person name="Bech P.K."/>
        </authorList>
    </citation>
    <scope>NUCLEOTIDE SEQUENCE [LARGE SCALE GENOMIC DNA]</scope>
    <source>
        <strain evidence="5">S2897</strain>
    </source>
</reference>
<dbReference type="PATRIC" id="fig|151081.8.peg.3255"/>
<name>A0A0F4PPG7_9GAMM</name>
<dbReference type="OrthoDB" id="329837at2"/>
<organism evidence="2 4">
    <name type="scientific">Pseudoalteromonas ruthenica</name>
    <dbReference type="NCBI Taxonomy" id="151081"/>
    <lineage>
        <taxon>Bacteria</taxon>
        <taxon>Pseudomonadati</taxon>
        <taxon>Pseudomonadota</taxon>
        <taxon>Gammaproteobacteria</taxon>
        <taxon>Alteromonadales</taxon>
        <taxon>Pseudoalteromonadaceae</taxon>
        <taxon>Pseudoalteromonas</taxon>
    </lineage>
</organism>
<evidence type="ECO:0000313" key="3">
    <source>
        <dbReference type="EMBL" id="TMP85599.1"/>
    </source>
</evidence>
<evidence type="ECO:0000259" key="1">
    <source>
        <dbReference type="Pfam" id="PF13590"/>
    </source>
</evidence>
<dbReference type="Pfam" id="PF13590">
    <property type="entry name" value="DUF4136"/>
    <property type="match status" value="1"/>
</dbReference>
<dbReference type="RefSeq" id="WP_022946195.1">
    <property type="nucleotide sequence ID" value="NZ_CP023396.1"/>
</dbReference>
<feature type="domain" description="DUF4136" evidence="1">
    <location>
        <begin position="23"/>
        <end position="178"/>
    </location>
</feature>
<dbReference type="GeneID" id="58230285"/>
<proteinExistence type="predicted"/>
<evidence type="ECO:0000313" key="4">
    <source>
        <dbReference type="Proteomes" id="UP000033664"/>
    </source>
</evidence>
<sequence>MKNLLLAGLVLLLGACASHPDFDYDKSVDFSQYKTFAWIPNASLTKGTNNYQISELMERRVQQAVNDELRAKGMELVSPQQADVLINYHASVDTKVDVDTFSTGYGARWDYWGIGYNVQTTTREYEVGTLVIDVVDRSSNQLVWRAAKEGRLKKNQTPIERTEVVRESVADILSNFPPQAQ</sequence>
<dbReference type="PROSITE" id="PS51257">
    <property type="entry name" value="PROKAR_LIPOPROTEIN"/>
    <property type="match status" value="1"/>
</dbReference>
<dbReference type="STRING" id="151081.TW72_17460"/>
<keyword evidence="4" id="KW-1185">Reference proteome</keyword>
<dbReference type="EMBL" id="PNCG01000022">
    <property type="protein sequence ID" value="TMP85599.1"/>
    <property type="molecule type" value="Genomic_DNA"/>
</dbReference>
<dbReference type="EMBL" id="JXXZ01000019">
    <property type="protein sequence ID" value="KJY96136.1"/>
    <property type="molecule type" value="Genomic_DNA"/>
</dbReference>